<protein>
    <submittedName>
        <fullName evidence="1">Phospholipid scramblase</fullName>
    </submittedName>
</protein>
<evidence type="ECO:0000313" key="1">
    <source>
        <dbReference type="EMBL" id="KAJ4713449.1"/>
    </source>
</evidence>
<evidence type="ECO:0000313" key="2">
    <source>
        <dbReference type="Proteomes" id="UP001164539"/>
    </source>
</evidence>
<gene>
    <name evidence="1" type="ORF">OWV82_015544</name>
</gene>
<dbReference type="Proteomes" id="UP001164539">
    <property type="component" value="Chromosome 8"/>
</dbReference>
<name>A0ACC1XRS6_MELAZ</name>
<accession>A0ACC1XRS6</accession>
<sequence length="120" mass="13254">MSATVSVVCDAEQQKWKPGFSFKKKQMLKNSKVCSKVAEFACSACFLCVCCPLSIAWCCIKLPCKIGWRAARRATHWACYGSNQKIVAAYSSFSDIDSDSMPCKSHTCSKELSPPIQRIG</sequence>
<comment type="caution">
    <text evidence="1">The sequence shown here is derived from an EMBL/GenBank/DDBJ whole genome shotgun (WGS) entry which is preliminary data.</text>
</comment>
<reference evidence="1 2" key="1">
    <citation type="journal article" date="2023" name="Science">
        <title>Complex scaffold remodeling in plant triterpene biosynthesis.</title>
        <authorList>
            <person name="De La Pena R."/>
            <person name="Hodgson H."/>
            <person name="Liu J.C."/>
            <person name="Stephenson M.J."/>
            <person name="Martin A.C."/>
            <person name="Owen C."/>
            <person name="Harkess A."/>
            <person name="Leebens-Mack J."/>
            <person name="Jimenez L.E."/>
            <person name="Osbourn A."/>
            <person name="Sattely E.S."/>
        </authorList>
    </citation>
    <scope>NUCLEOTIDE SEQUENCE [LARGE SCALE GENOMIC DNA]</scope>
    <source>
        <strain evidence="2">cv. JPN11</strain>
        <tissue evidence="1">Leaf</tissue>
    </source>
</reference>
<proteinExistence type="predicted"/>
<keyword evidence="2" id="KW-1185">Reference proteome</keyword>
<dbReference type="EMBL" id="CM051401">
    <property type="protein sequence ID" value="KAJ4713449.1"/>
    <property type="molecule type" value="Genomic_DNA"/>
</dbReference>
<organism evidence="1 2">
    <name type="scientific">Melia azedarach</name>
    <name type="common">Chinaberry tree</name>
    <dbReference type="NCBI Taxonomy" id="155640"/>
    <lineage>
        <taxon>Eukaryota</taxon>
        <taxon>Viridiplantae</taxon>
        <taxon>Streptophyta</taxon>
        <taxon>Embryophyta</taxon>
        <taxon>Tracheophyta</taxon>
        <taxon>Spermatophyta</taxon>
        <taxon>Magnoliopsida</taxon>
        <taxon>eudicotyledons</taxon>
        <taxon>Gunneridae</taxon>
        <taxon>Pentapetalae</taxon>
        <taxon>rosids</taxon>
        <taxon>malvids</taxon>
        <taxon>Sapindales</taxon>
        <taxon>Meliaceae</taxon>
        <taxon>Melia</taxon>
    </lineage>
</organism>